<name>A0AAV9UC69_9PEZI</name>
<sequence length="104" mass="12378">MRKNLELVVESRPGHEKEIRKYIRERVRLQVRWIEDKIRSKAEGVFMSIFLVIKILNWAFDGGNVATVEEKPRKIPNGPHQVLSELLEKIIHIRKKLSYSFKLR</sequence>
<dbReference type="EMBL" id="JAVHNS010000011">
    <property type="protein sequence ID" value="KAK6340070.1"/>
    <property type="molecule type" value="Genomic_DNA"/>
</dbReference>
<keyword evidence="2" id="KW-1185">Reference proteome</keyword>
<comment type="caution">
    <text evidence="1">The sequence shown here is derived from an EMBL/GenBank/DDBJ whole genome shotgun (WGS) entry which is preliminary data.</text>
</comment>
<protein>
    <submittedName>
        <fullName evidence="1">Uncharacterized protein</fullName>
    </submittedName>
</protein>
<dbReference type="AlphaFoldDB" id="A0AAV9UC69"/>
<evidence type="ECO:0000313" key="2">
    <source>
        <dbReference type="Proteomes" id="UP001373714"/>
    </source>
</evidence>
<organism evidence="1 2">
    <name type="scientific">Orbilia blumenaviensis</name>
    <dbReference type="NCBI Taxonomy" id="1796055"/>
    <lineage>
        <taxon>Eukaryota</taxon>
        <taxon>Fungi</taxon>
        <taxon>Dikarya</taxon>
        <taxon>Ascomycota</taxon>
        <taxon>Pezizomycotina</taxon>
        <taxon>Orbiliomycetes</taxon>
        <taxon>Orbiliales</taxon>
        <taxon>Orbiliaceae</taxon>
        <taxon>Orbilia</taxon>
    </lineage>
</organism>
<accession>A0AAV9UC69</accession>
<proteinExistence type="predicted"/>
<dbReference type="Proteomes" id="UP001373714">
    <property type="component" value="Unassembled WGS sequence"/>
</dbReference>
<reference evidence="1 2" key="1">
    <citation type="submission" date="2019-10" db="EMBL/GenBank/DDBJ databases">
        <authorList>
            <person name="Palmer J.M."/>
        </authorList>
    </citation>
    <scope>NUCLEOTIDE SEQUENCE [LARGE SCALE GENOMIC DNA]</scope>
    <source>
        <strain evidence="1 2">TWF730</strain>
    </source>
</reference>
<gene>
    <name evidence="1" type="ORF">TWF730_001843</name>
</gene>
<evidence type="ECO:0000313" key="1">
    <source>
        <dbReference type="EMBL" id="KAK6340070.1"/>
    </source>
</evidence>